<name>A0A9W4IH87_9EURO</name>
<dbReference type="InterPro" id="IPR057326">
    <property type="entry name" value="KR_dom"/>
</dbReference>
<dbReference type="Pfam" id="PF23297">
    <property type="entry name" value="ACP_SdgA_C"/>
    <property type="match status" value="1"/>
</dbReference>
<dbReference type="Gene3D" id="3.40.50.720">
    <property type="entry name" value="NAD(P)-binding Rossmann-like Domain"/>
    <property type="match status" value="1"/>
</dbReference>
<dbReference type="Pfam" id="PF21089">
    <property type="entry name" value="PKS_DH_N"/>
    <property type="match status" value="1"/>
</dbReference>
<dbReference type="FunFam" id="3.40.47.10:FF:000019">
    <property type="entry name" value="Polyketide synthase type I"/>
    <property type="match status" value="1"/>
</dbReference>
<dbReference type="SMART" id="SM00822">
    <property type="entry name" value="PKS_KR"/>
    <property type="match status" value="1"/>
</dbReference>
<comment type="caution">
    <text evidence="12">The sequence shown here is derived from an EMBL/GenBank/DDBJ whole genome shotgun (WGS) entry which is preliminary data.</text>
</comment>
<evidence type="ECO:0000313" key="13">
    <source>
        <dbReference type="Proteomes" id="UP001152649"/>
    </source>
</evidence>
<dbReference type="PROSITE" id="PS00606">
    <property type="entry name" value="KS3_1"/>
    <property type="match status" value="1"/>
</dbReference>
<dbReference type="SMART" id="SM00827">
    <property type="entry name" value="PKS_AT"/>
    <property type="match status" value="1"/>
</dbReference>
<dbReference type="SUPFAM" id="SSF53901">
    <property type="entry name" value="Thiolase-like"/>
    <property type="match status" value="1"/>
</dbReference>
<dbReference type="GO" id="GO:0004312">
    <property type="term" value="F:fatty acid synthase activity"/>
    <property type="evidence" value="ECO:0007669"/>
    <property type="project" value="TreeGrafter"/>
</dbReference>
<dbReference type="PROSITE" id="PS00012">
    <property type="entry name" value="PHOSPHOPANTETHEINE"/>
    <property type="match status" value="1"/>
</dbReference>
<dbReference type="SMART" id="SM00829">
    <property type="entry name" value="PKS_ER"/>
    <property type="match status" value="1"/>
</dbReference>
<dbReference type="InterPro" id="IPR016035">
    <property type="entry name" value="Acyl_Trfase/lysoPLipase"/>
</dbReference>
<dbReference type="InterPro" id="IPR049552">
    <property type="entry name" value="PKS_DH_N"/>
</dbReference>
<dbReference type="CDD" id="cd00833">
    <property type="entry name" value="PKS"/>
    <property type="match status" value="1"/>
</dbReference>
<feature type="region of interest" description="N-terminal hotdog fold" evidence="7">
    <location>
        <begin position="981"/>
        <end position="1114"/>
    </location>
</feature>
<dbReference type="Pfam" id="PF16197">
    <property type="entry name" value="KAsynt_C_assoc"/>
    <property type="match status" value="1"/>
</dbReference>
<dbReference type="SUPFAM" id="SSF52151">
    <property type="entry name" value="FabD/lysophospholipase-like"/>
    <property type="match status" value="1"/>
</dbReference>
<dbReference type="InterPro" id="IPR014031">
    <property type="entry name" value="Ketoacyl_synth_C"/>
</dbReference>
<dbReference type="GO" id="GO:0006633">
    <property type="term" value="P:fatty acid biosynthetic process"/>
    <property type="evidence" value="ECO:0007669"/>
    <property type="project" value="InterPro"/>
</dbReference>
<dbReference type="SUPFAM" id="SSF51735">
    <property type="entry name" value="NAD(P)-binding Rossmann-fold domains"/>
    <property type="match status" value="2"/>
</dbReference>
<dbReference type="InterPro" id="IPR050091">
    <property type="entry name" value="PKS_NRPS_Biosynth_Enz"/>
</dbReference>
<dbReference type="Gene3D" id="3.10.129.110">
    <property type="entry name" value="Polyketide synthase dehydratase"/>
    <property type="match status" value="1"/>
</dbReference>
<dbReference type="SMART" id="SM00826">
    <property type="entry name" value="PKS_DH"/>
    <property type="match status" value="1"/>
</dbReference>
<dbReference type="InterPro" id="IPR006162">
    <property type="entry name" value="Ppantetheine_attach_site"/>
</dbReference>
<dbReference type="PANTHER" id="PTHR43775:SF29">
    <property type="entry name" value="ASPERFURANONE POLYKETIDE SYNTHASE AFOG-RELATED"/>
    <property type="match status" value="1"/>
</dbReference>
<dbReference type="InterPro" id="IPR011032">
    <property type="entry name" value="GroES-like_sf"/>
</dbReference>
<dbReference type="InterPro" id="IPR014030">
    <property type="entry name" value="Ketoacyl_synth_N"/>
</dbReference>
<dbReference type="CDD" id="cd05195">
    <property type="entry name" value="enoyl_red"/>
    <property type="match status" value="1"/>
</dbReference>
<dbReference type="InterPro" id="IPR049900">
    <property type="entry name" value="PKS_mFAS_DH"/>
</dbReference>
<dbReference type="SMART" id="SM00825">
    <property type="entry name" value="PKS_KS"/>
    <property type="match status" value="1"/>
</dbReference>
<dbReference type="Pfam" id="PF14765">
    <property type="entry name" value="PS-DH"/>
    <property type="match status" value="1"/>
</dbReference>
<dbReference type="InterPro" id="IPR013968">
    <property type="entry name" value="PKS_KR"/>
</dbReference>
<dbReference type="Pfam" id="PF23114">
    <property type="entry name" value="NAD-bd_HRPKS_sdrA"/>
    <property type="match status" value="1"/>
</dbReference>
<dbReference type="GO" id="GO:1901336">
    <property type="term" value="P:lactone biosynthetic process"/>
    <property type="evidence" value="ECO:0007669"/>
    <property type="project" value="UniProtKB-ARBA"/>
</dbReference>
<dbReference type="SMART" id="SM00823">
    <property type="entry name" value="PKS_PP"/>
    <property type="match status" value="1"/>
</dbReference>
<dbReference type="Proteomes" id="UP001152649">
    <property type="component" value="Unassembled WGS sequence"/>
</dbReference>
<feature type="domain" description="Ketosynthase family 3 (KS3)" evidence="10">
    <location>
        <begin position="15"/>
        <end position="441"/>
    </location>
</feature>
<evidence type="ECO:0000256" key="8">
    <source>
        <dbReference type="SAM" id="MobiDB-lite"/>
    </source>
</evidence>
<evidence type="ECO:0000256" key="5">
    <source>
        <dbReference type="ARBA" id="ARBA00023002"/>
    </source>
</evidence>
<evidence type="ECO:0000259" key="11">
    <source>
        <dbReference type="PROSITE" id="PS52019"/>
    </source>
</evidence>
<organism evidence="12 13">
    <name type="scientific">Penicillium salamii</name>
    <dbReference type="NCBI Taxonomy" id="1612424"/>
    <lineage>
        <taxon>Eukaryota</taxon>
        <taxon>Fungi</taxon>
        <taxon>Dikarya</taxon>
        <taxon>Ascomycota</taxon>
        <taxon>Pezizomycotina</taxon>
        <taxon>Eurotiomycetes</taxon>
        <taxon>Eurotiomycetidae</taxon>
        <taxon>Eurotiales</taxon>
        <taxon>Aspergillaceae</taxon>
        <taxon>Penicillium</taxon>
    </lineage>
</organism>
<feature type="domain" description="PKS/mFAS DH" evidence="11">
    <location>
        <begin position="981"/>
        <end position="1292"/>
    </location>
</feature>
<dbReference type="OrthoDB" id="1924260at2759"/>
<proteinExistence type="predicted"/>
<dbReference type="Gene3D" id="3.30.70.3290">
    <property type="match status" value="1"/>
</dbReference>
<dbReference type="InterPro" id="IPR020841">
    <property type="entry name" value="PKS_Beta-ketoAc_synthase_dom"/>
</dbReference>
<dbReference type="PROSITE" id="PS50075">
    <property type="entry name" value="CARRIER"/>
    <property type="match status" value="1"/>
</dbReference>
<dbReference type="Gene3D" id="3.40.47.10">
    <property type="match status" value="1"/>
</dbReference>
<dbReference type="PANTHER" id="PTHR43775">
    <property type="entry name" value="FATTY ACID SYNTHASE"/>
    <property type="match status" value="1"/>
</dbReference>
<evidence type="ECO:0000256" key="1">
    <source>
        <dbReference type="ARBA" id="ARBA00022450"/>
    </source>
</evidence>
<keyword evidence="2" id="KW-0597">Phosphoprotein</keyword>
<feature type="active site" description="Proton donor; for dehydratase activity" evidence="7">
    <location>
        <position position="1204"/>
    </location>
</feature>
<feature type="region of interest" description="C-terminal hotdog fold" evidence="7">
    <location>
        <begin position="1137"/>
        <end position="1292"/>
    </location>
</feature>
<evidence type="ECO:0000256" key="3">
    <source>
        <dbReference type="ARBA" id="ARBA00022603"/>
    </source>
</evidence>
<feature type="active site" description="Proton acceptor; for dehydratase activity" evidence="7">
    <location>
        <position position="1013"/>
    </location>
</feature>
<dbReference type="InterPro" id="IPR009081">
    <property type="entry name" value="PP-bd_ACP"/>
</dbReference>
<dbReference type="EMBL" id="CAJVPG010000066">
    <property type="protein sequence ID" value="CAG8297936.1"/>
    <property type="molecule type" value="Genomic_DNA"/>
</dbReference>
<dbReference type="GO" id="GO:0016491">
    <property type="term" value="F:oxidoreductase activity"/>
    <property type="evidence" value="ECO:0007669"/>
    <property type="project" value="UniProtKB-KW"/>
</dbReference>
<dbReference type="Pfam" id="PF00109">
    <property type="entry name" value="ketoacyl-synt"/>
    <property type="match status" value="1"/>
</dbReference>
<dbReference type="GO" id="GO:0030639">
    <property type="term" value="P:polyketide biosynthetic process"/>
    <property type="evidence" value="ECO:0007669"/>
    <property type="project" value="UniProtKB-ARBA"/>
</dbReference>
<dbReference type="Gene3D" id="3.90.180.10">
    <property type="entry name" value="Medium-chain alcohol dehydrogenases, catalytic domain"/>
    <property type="match status" value="1"/>
</dbReference>
<protein>
    <submittedName>
        <fullName evidence="12">Uncharacterized protein</fullName>
    </submittedName>
</protein>
<evidence type="ECO:0000259" key="9">
    <source>
        <dbReference type="PROSITE" id="PS50075"/>
    </source>
</evidence>
<dbReference type="GO" id="GO:0004315">
    <property type="term" value="F:3-oxoacyl-[acyl-carrier-protein] synthase activity"/>
    <property type="evidence" value="ECO:0007669"/>
    <property type="project" value="InterPro"/>
</dbReference>
<dbReference type="GO" id="GO:0008168">
    <property type="term" value="F:methyltransferase activity"/>
    <property type="evidence" value="ECO:0007669"/>
    <property type="project" value="UniProtKB-KW"/>
</dbReference>
<feature type="compositionally biased region" description="Low complexity" evidence="8">
    <location>
        <begin position="468"/>
        <end position="479"/>
    </location>
</feature>
<feature type="region of interest" description="Disordered" evidence="8">
    <location>
        <begin position="465"/>
        <end position="488"/>
    </location>
</feature>
<dbReference type="InterPro" id="IPR013154">
    <property type="entry name" value="ADH-like_N"/>
</dbReference>
<dbReference type="InterPro" id="IPR036736">
    <property type="entry name" value="ACP-like_sf"/>
</dbReference>
<keyword evidence="3" id="KW-0489">Methyltransferase</keyword>
<dbReference type="Pfam" id="PF13602">
    <property type="entry name" value="ADH_zinc_N_2"/>
    <property type="match status" value="1"/>
</dbReference>
<dbReference type="InterPro" id="IPR056501">
    <property type="entry name" value="NAD-bd_HRPKS_sdrA"/>
</dbReference>
<dbReference type="SUPFAM" id="SSF55048">
    <property type="entry name" value="Probable ACP-binding domain of malonyl-CoA ACP transacylase"/>
    <property type="match status" value="1"/>
</dbReference>
<keyword evidence="1" id="KW-0596">Phosphopantetheine</keyword>
<dbReference type="InterPro" id="IPR042104">
    <property type="entry name" value="PKS_dehydratase_sf"/>
</dbReference>
<dbReference type="InterPro" id="IPR049551">
    <property type="entry name" value="PKS_DH_C"/>
</dbReference>
<dbReference type="Pfam" id="PF02801">
    <property type="entry name" value="Ketoacyl-synt_C"/>
    <property type="match status" value="1"/>
</dbReference>
<dbReference type="InterPro" id="IPR001227">
    <property type="entry name" value="Ac_transferase_dom_sf"/>
</dbReference>
<keyword evidence="6" id="KW-0511">Multifunctional enzyme</keyword>
<evidence type="ECO:0000256" key="2">
    <source>
        <dbReference type="ARBA" id="ARBA00022553"/>
    </source>
</evidence>
<dbReference type="InterPro" id="IPR018201">
    <property type="entry name" value="Ketoacyl_synth_AS"/>
</dbReference>
<dbReference type="GO" id="GO:0032259">
    <property type="term" value="P:methylation"/>
    <property type="evidence" value="ECO:0007669"/>
    <property type="project" value="UniProtKB-KW"/>
</dbReference>
<dbReference type="Pfam" id="PF00698">
    <property type="entry name" value="Acyl_transf_1"/>
    <property type="match status" value="1"/>
</dbReference>
<dbReference type="PROSITE" id="PS52019">
    <property type="entry name" value="PKS_MFAS_DH"/>
    <property type="match status" value="1"/>
</dbReference>
<accession>A0A9W4IH87</accession>
<gene>
    <name evidence="12" type="ORF">PSALAMII_LOCUS1799</name>
</gene>
<dbReference type="Pfam" id="PF08240">
    <property type="entry name" value="ADH_N"/>
    <property type="match status" value="1"/>
</dbReference>
<evidence type="ECO:0000256" key="7">
    <source>
        <dbReference type="PROSITE-ProRule" id="PRU01363"/>
    </source>
</evidence>
<dbReference type="Gene3D" id="1.10.1200.10">
    <property type="entry name" value="ACP-like"/>
    <property type="match status" value="1"/>
</dbReference>
<dbReference type="InterPro" id="IPR036291">
    <property type="entry name" value="NAD(P)-bd_dom_sf"/>
</dbReference>
<keyword evidence="5" id="KW-0560">Oxidoreductase</keyword>
<evidence type="ECO:0000256" key="4">
    <source>
        <dbReference type="ARBA" id="ARBA00022679"/>
    </source>
</evidence>
<dbReference type="Gene3D" id="3.40.366.10">
    <property type="entry name" value="Malonyl-Coenzyme A Acyl Carrier Protein, domain 2"/>
    <property type="match status" value="1"/>
</dbReference>
<dbReference type="InterPro" id="IPR020806">
    <property type="entry name" value="PKS_PP-bd"/>
</dbReference>
<dbReference type="InterPro" id="IPR020807">
    <property type="entry name" value="PKS_DH"/>
</dbReference>
<evidence type="ECO:0000259" key="10">
    <source>
        <dbReference type="PROSITE" id="PS52004"/>
    </source>
</evidence>
<dbReference type="PROSITE" id="PS52004">
    <property type="entry name" value="KS3_2"/>
    <property type="match status" value="1"/>
</dbReference>
<dbReference type="InterPro" id="IPR032821">
    <property type="entry name" value="PKS_assoc"/>
</dbReference>
<keyword evidence="13" id="KW-1185">Reference proteome</keyword>
<dbReference type="SUPFAM" id="SSF47336">
    <property type="entry name" value="ACP-like"/>
    <property type="match status" value="1"/>
</dbReference>
<dbReference type="InterPro" id="IPR020843">
    <property type="entry name" value="ER"/>
</dbReference>
<feature type="domain" description="Carrier" evidence="9">
    <location>
        <begin position="2354"/>
        <end position="2431"/>
    </location>
</feature>
<dbReference type="InterPro" id="IPR016036">
    <property type="entry name" value="Malonyl_transacylase_ACP-bd"/>
</dbReference>
<dbReference type="GO" id="GO:0031177">
    <property type="term" value="F:phosphopantetheine binding"/>
    <property type="evidence" value="ECO:0007669"/>
    <property type="project" value="InterPro"/>
</dbReference>
<dbReference type="SUPFAM" id="SSF50129">
    <property type="entry name" value="GroES-like"/>
    <property type="match status" value="1"/>
</dbReference>
<dbReference type="InterPro" id="IPR016039">
    <property type="entry name" value="Thiolase-like"/>
</dbReference>
<dbReference type="InterPro" id="IPR014043">
    <property type="entry name" value="Acyl_transferase_dom"/>
</dbReference>
<evidence type="ECO:0000256" key="6">
    <source>
        <dbReference type="ARBA" id="ARBA00023268"/>
    </source>
</evidence>
<dbReference type="Pfam" id="PF08659">
    <property type="entry name" value="KR"/>
    <property type="match status" value="1"/>
</dbReference>
<reference evidence="12" key="1">
    <citation type="submission" date="2021-07" db="EMBL/GenBank/DDBJ databases">
        <authorList>
            <person name="Branca A.L. A."/>
        </authorList>
    </citation>
    <scope>NUCLEOTIDE SEQUENCE</scope>
</reference>
<keyword evidence="4" id="KW-0808">Transferase</keyword>
<sequence>MSHTQRDEALAQDGIEPMAIIGMSARYPGEASTPAGFWEMISNGRSAHTEVPADRWNADSWYHPDQDRKGTTNVKTGCFLEEDVSLFDAPFFSMTAQEAAGMDPMQRLMLEVAYESLENAGIPMQSLPGTMTSVYCGCFTGDYGDLANSDIYDAAPYQATGKGKAMLSNRVSWFFDLRGSSFTVDTACSSSLYALHLACQSLRLKESKMAIVGGTNLILTPDMMHSLTAQRFLSPDGVSHSFDARANGYGRGEGIGAIIIKPLRDALADGDTIRAVIRGSGLNQDGRTPGITMPAAAAQADLIRTAYADAGLSLADTGFFQAHGTGTALGDPIELSAIGATFGKARLPDQPPLYVSSIKTNIGHTEGASGLAGVIATVLSLEQGCIPPNAGWETLNPKLRLDDWGVALPPKCIPWPTEGLRRASVNSFGYGGANAHVILDDAYNYLTSRGLAGNHQTSVISPLQEADSGFNSGEASGEASENEDYSEDSERQHLFNFSAFDQPALKRMVEVFADSIDQQMKSSKSMTPAQELQVMQNRMQDMAHTLATRRTLFSYRSFATASSLEDLVEVLRDGLPKFGRVSKADNVIWVFTGQGAQWPTMGRELISHLAFRSSLEKTQAALESCGCPWNIFEELNVTSSKRLDSPTFSQPICTAVQLGLIHLMRHWGVQPKAVIGHSSGEIAAAYATGAISHEDAVKIAYHRGVYSADVGNRQEGLSGGMLAAGLSPEEAQPYLDRVMEGSATIACYNSPSSVTISGDQSAIVQLEAEMKKDQKFARQLRVQTAYHSSHMNLVADDYKTAMGDIQHLPKSTNSVAMFSSVTGALIDPSELGTSYWVQNMVQPVRFAEAMKSLLSYAPAARGRRRATPVEYSAVVELGPHEALKGPVNQIVSDFNSKLASTITYTSALRRGQDAQATALEAAGTLWSIGHAVDMAKVNHIDEEYKPKVLIDLPTYPWNHDKGFWHESYSSKSKRFQKYPRTDLLGAPVHDQNPMSPRWRNILRIPENPWLQDHNIQGSILFPAAGMLAMVIEAAKQIAEDRNPQGFELRNVRFDRGLVIPSAEQSIETTLHLHPLDAEDAEKASWYKFQLFSCSSTGSWTEHSSGTVRMMWESNDSAESKSEWTSCQAKYSAIQEISTQTSVRAFYNGLDAVGMHYGPSFKNMTEAHAHGATRSAHGTITIPDTKSVMPNQFEFPHVIHPATLDAMFHLLFVGDTGGNPMREAFVPVSLERMFVSSDITSVAGVELKGYTQCCSKTQRETVGTVVMSGADFTKPGLTIEGFVAREVSSSTGPVEPMNSMSESQAPKRTGHLHWAEDIAHWKGDAVVDSLKATQQITAQMSKWLERLCHKEAELNVLVIGSQLTEVVRQWAPMNGRRFCFRRCTIAAPTQADLDSIKEALSDKEYQVEYMKLDLAEESTPETPRFDLVLSSTTPQVGLGLEKSLESLRSLLHPAGRVIFGGDANSEPADVSAWNKALTTASFEQSQVYHSTADTTVIVSSTAEQDTEKPKEIAILEAPDMTPALRTLKANIEEIVQSQGIAVSTVKLEDSSSFTDKWVISLVEVEKPFIMGWSEENLQQFQALATSAEYVLWLTRGGQLLDSPNIDWSLTTGLLRTLRVEMAKLSIPHLDLSPKLDLTSSRAVEVIMSCFNASSPNKSYEPEMEYAEKDGTIYIPRFKSNNSFDHEIDRHSAQSKSLMQKLDAQDRALKISTGKTGLLSDLRWTDDELTSTSLGDNDVEFKTQYVGLEQADVTVAKGSSQCTTLGRQAGGVITRVGANVTRFQIGQKVVAVRSEACRMFNRQSQDFVQAVPDHVSLENAVATFRAYATAYYALVNLAHLQCSETILIHGVDGEQGKAAIHLSRYFGAKVFATVGSEEQREIIAKEYSLPQDRVFNSNSGSFAHSVLRATNGEGVDVVLSLVDDDSAPQERLCVGDFGRFVGLAGRGKRSLFYMLDQANMISDHSSYSGLSTMQQRNVVFATLDMEVVEKSRPRVVSDILAKIGALLDADLIKCIPAAEIYPVCDIEKALVAVDKCTATGKVILDLADQSPVPVILPRLASLELDSEATYILSGGLGGLGPSVAEMMISHGARHLVFLSRSGPKSAEAQEHLRRLSGLGCKAEAFACDIGTLSSVESVQQLGTEKGWKIRGVVQCAMVLRDSTFENMTHQKWTESIQPKIYGSWNLHQVFGSQPLDFFIMLSSVSGVIGNPAQGNYTAGNTYQDGLALYRRQQGLPGTALAVGAVMDVGAFADNSYFENFLEKFEHLASLTVKIEEVMIILQTLMKGQTEDGVTVPPLLAMGFTEELKRDGNITSLWPKDRKFDHRIELPEDGDANAGGDKVRLADLIGQVTDLAEAGKVVEEALKANLANAMTASPEDVDADKPLHAYGVDSLKAVEVRNWLFRELKCDISVFDILSPMSLAKLSVNIAEKSKFLPESIKRGDQFE</sequence>
<evidence type="ECO:0000313" key="12">
    <source>
        <dbReference type="EMBL" id="CAG8297936.1"/>
    </source>
</evidence>